<proteinExistence type="predicted"/>
<name>A0AAV7PWQ9_PLEWA</name>
<reference evidence="1" key="1">
    <citation type="journal article" date="2022" name="bioRxiv">
        <title>Sequencing and chromosome-scale assembly of the giantPleurodeles waltlgenome.</title>
        <authorList>
            <person name="Brown T."/>
            <person name="Elewa A."/>
            <person name="Iarovenko S."/>
            <person name="Subramanian E."/>
            <person name="Araus A.J."/>
            <person name="Petzold A."/>
            <person name="Susuki M."/>
            <person name="Suzuki K.-i.T."/>
            <person name="Hayashi T."/>
            <person name="Toyoda A."/>
            <person name="Oliveira C."/>
            <person name="Osipova E."/>
            <person name="Leigh N.D."/>
            <person name="Simon A."/>
            <person name="Yun M.H."/>
        </authorList>
    </citation>
    <scope>NUCLEOTIDE SEQUENCE</scope>
    <source>
        <strain evidence="1">20211129_DDA</strain>
        <tissue evidence="1">Liver</tissue>
    </source>
</reference>
<sequence>MPRLLVPSSVNSRAASRDEYFSPSHGSCLEHGVKPRTTQGKIGCCECDLQKMHLIRAKEEKTVLLTAPRSYERCIQRAEKWKAAAVAGEDTLFELQMRKKLWRCLGKVIDGRCGK</sequence>
<dbReference type="Proteomes" id="UP001066276">
    <property type="component" value="Chromosome 7"/>
</dbReference>
<dbReference type="AlphaFoldDB" id="A0AAV7PWQ9"/>
<accession>A0AAV7PWQ9</accession>
<keyword evidence="2" id="KW-1185">Reference proteome</keyword>
<dbReference type="EMBL" id="JANPWB010000011">
    <property type="protein sequence ID" value="KAJ1132541.1"/>
    <property type="molecule type" value="Genomic_DNA"/>
</dbReference>
<organism evidence="1 2">
    <name type="scientific">Pleurodeles waltl</name>
    <name type="common">Iberian ribbed newt</name>
    <dbReference type="NCBI Taxonomy" id="8319"/>
    <lineage>
        <taxon>Eukaryota</taxon>
        <taxon>Metazoa</taxon>
        <taxon>Chordata</taxon>
        <taxon>Craniata</taxon>
        <taxon>Vertebrata</taxon>
        <taxon>Euteleostomi</taxon>
        <taxon>Amphibia</taxon>
        <taxon>Batrachia</taxon>
        <taxon>Caudata</taxon>
        <taxon>Salamandroidea</taxon>
        <taxon>Salamandridae</taxon>
        <taxon>Pleurodelinae</taxon>
        <taxon>Pleurodeles</taxon>
    </lineage>
</organism>
<evidence type="ECO:0000313" key="2">
    <source>
        <dbReference type="Proteomes" id="UP001066276"/>
    </source>
</evidence>
<comment type="caution">
    <text evidence="1">The sequence shown here is derived from an EMBL/GenBank/DDBJ whole genome shotgun (WGS) entry which is preliminary data.</text>
</comment>
<protein>
    <submittedName>
        <fullName evidence="1">Uncharacterized protein</fullName>
    </submittedName>
</protein>
<gene>
    <name evidence="1" type="ORF">NDU88_010850</name>
</gene>
<evidence type="ECO:0000313" key="1">
    <source>
        <dbReference type="EMBL" id="KAJ1132541.1"/>
    </source>
</evidence>